<dbReference type="EMBL" id="BPLR01005546">
    <property type="protein sequence ID" value="GIY03152.1"/>
    <property type="molecule type" value="Genomic_DNA"/>
</dbReference>
<keyword evidence="1" id="KW-0812">Transmembrane</keyword>
<keyword evidence="1" id="KW-0472">Membrane</keyword>
<name>A0AAV4Q4N7_CAEEX</name>
<feature type="transmembrane region" description="Helical" evidence="1">
    <location>
        <begin position="123"/>
        <end position="149"/>
    </location>
</feature>
<evidence type="ECO:0000256" key="1">
    <source>
        <dbReference type="SAM" id="Phobius"/>
    </source>
</evidence>
<evidence type="ECO:0000313" key="3">
    <source>
        <dbReference type="Proteomes" id="UP001054945"/>
    </source>
</evidence>
<reference evidence="2 3" key="1">
    <citation type="submission" date="2021-06" db="EMBL/GenBank/DDBJ databases">
        <title>Caerostris extrusa draft genome.</title>
        <authorList>
            <person name="Kono N."/>
            <person name="Arakawa K."/>
        </authorList>
    </citation>
    <scope>NUCLEOTIDE SEQUENCE [LARGE SCALE GENOMIC DNA]</scope>
</reference>
<proteinExistence type="predicted"/>
<dbReference type="Proteomes" id="UP001054945">
    <property type="component" value="Unassembled WGS sequence"/>
</dbReference>
<comment type="caution">
    <text evidence="2">The sequence shown here is derived from an EMBL/GenBank/DDBJ whole genome shotgun (WGS) entry which is preliminary data.</text>
</comment>
<keyword evidence="1" id="KW-1133">Transmembrane helix</keyword>
<organism evidence="2 3">
    <name type="scientific">Caerostris extrusa</name>
    <name type="common">Bark spider</name>
    <name type="synonym">Caerostris bankana</name>
    <dbReference type="NCBI Taxonomy" id="172846"/>
    <lineage>
        <taxon>Eukaryota</taxon>
        <taxon>Metazoa</taxon>
        <taxon>Ecdysozoa</taxon>
        <taxon>Arthropoda</taxon>
        <taxon>Chelicerata</taxon>
        <taxon>Arachnida</taxon>
        <taxon>Araneae</taxon>
        <taxon>Araneomorphae</taxon>
        <taxon>Entelegynae</taxon>
        <taxon>Araneoidea</taxon>
        <taxon>Araneidae</taxon>
        <taxon>Caerostris</taxon>
    </lineage>
</organism>
<accession>A0AAV4Q4N7</accession>
<dbReference type="AlphaFoldDB" id="A0AAV4Q4N7"/>
<protein>
    <submittedName>
        <fullName evidence="2">Organic cation transporter 1</fullName>
    </submittedName>
</protein>
<gene>
    <name evidence="2" type="primary">oct-1_0</name>
    <name evidence="2" type="ORF">CEXT_594521</name>
</gene>
<evidence type="ECO:0000313" key="2">
    <source>
        <dbReference type="EMBL" id="GIY03152.1"/>
    </source>
</evidence>
<sequence>MDLDDAFYGYQIFSWVHIIPCRFKKFEDVLAEVGDYGSFQRNAYVFLAQWPQPYSVLAMNILFLVHIPNHWCRIPEVAITEDTPLIRNTPNNGWEYETTHFMKRQPELLSTELLGDKIGRKPVFFIIVTVTIISATASLMVTNFIAFWFCARLMVA</sequence>
<keyword evidence="3" id="KW-1185">Reference proteome</keyword>